<feature type="binding site" evidence="2">
    <location>
        <position position="450"/>
    </location>
    <ligand>
        <name>Mn(2+)</name>
        <dbReference type="ChEBI" id="CHEBI:29035"/>
        <label>1</label>
    </ligand>
</feature>
<dbReference type="Pfam" id="PF02272">
    <property type="entry name" value="DHHA1"/>
    <property type="match status" value="1"/>
</dbReference>
<dbReference type="InterPro" id="IPR001667">
    <property type="entry name" value="DDH_dom"/>
</dbReference>
<dbReference type="EC" id="3.1.4.-" evidence="1"/>
<dbReference type="PANTHER" id="PTHR47618">
    <property type="entry name" value="BIFUNCTIONAL OLIGORIBONUCLEASE AND PAP PHOSPHATASE NRNA"/>
    <property type="match status" value="1"/>
</dbReference>
<feature type="domain" description="DHHA1" evidence="5">
    <location>
        <begin position="604"/>
        <end position="678"/>
    </location>
</feature>
<dbReference type="Gene3D" id="3.30.450.20">
    <property type="entry name" value="PAS domain"/>
    <property type="match status" value="1"/>
</dbReference>
<evidence type="ECO:0000259" key="5">
    <source>
        <dbReference type="Pfam" id="PF02272"/>
    </source>
</evidence>
<dbReference type="GO" id="GO:0003676">
    <property type="term" value="F:nucleic acid binding"/>
    <property type="evidence" value="ECO:0007669"/>
    <property type="project" value="UniProtKB-UniRule"/>
</dbReference>
<dbReference type="SUPFAM" id="SSF64182">
    <property type="entry name" value="DHH phosphoesterases"/>
    <property type="match status" value="1"/>
</dbReference>
<comment type="caution">
    <text evidence="6">The sequence shown here is derived from an EMBL/GenBank/DDBJ whole genome shotgun (WGS) entry which is preliminary data.</text>
</comment>
<dbReference type="InterPro" id="IPR014528">
    <property type="entry name" value="GdpP/PdeA"/>
</dbReference>
<gene>
    <name evidence="6" type="ORF">ASU35_03505</name>
</gene>
<keyword evidence="7" id="KW-1185">Reference proteome</keyword>
<dbReference type="InterPro" id="IPR003156">
    <property type="entry name" value="DHHA1_dom"/>
</dbReference>
<dbReference type="InterPro" id="IPR038763">
    <property type="entry name" value="DHH_sf"/>
</dbReference>
<name>A0A0V8QCI2_9FIRM</name>
<dbReference type="FunFam" id="3.90.1640.10:FF:000002">
    <property type="entry name" value="Cyclic-di-AMP phosphodiesterase"/>
    <property type="match status" value="1"/>
</dbReference>
<organism evidence="6 7">
    <name type="scientific">Acetivibrio ethanolgignens</name>
    <dbReference type="NCBI Taxonomy" id="290052"/>
    <lineage>
        <taxon>Bacteria</taxon>
        <taxon>Bacillati</taxon>
        <taxon>Bacillota</taxon>
        <taxon>Clostridia</taxon>
        <taxon>Eubacteriales</taxon>
        <taxon>Oscillospiraceae</taxon>
        <taxon>Acetivibrio</taxon>
    </lineage>
</organism>
<keyword evidence="3" id="KW-1133">Transmembrane helix</keyword>
<dbReference type="PIRSF" id="PIRSF026583">
    <property type="entry name" value="YybT"/>
    <property type="match status" value="1"/>
</dbReference>
<keyword evidence="3" id="KW-0812">Transmembrane</keyword>
<keyword evidence="1" id="KW-0378">Hydrolase</keyword>
<accession>A0A0V8QCI2</accession>
<dbReference type="OrthoDB" id="9759476at2"/>
<comment type="similarity">
    <text evidence="1">Belongs to the GdpP/PdeA phosphodiesterase family.</text>
</comment>
<reference evidence="6 7" key="1">
    <citation type="submission" date="2015-11" db="EMBL/GenBank/DDBJ databases">
        <title>Butyribacter intestini gen. nov., sp. nov., a butyric acid-producing bacterium of the family Lachnospiraceae isolated from the human faeces.</title>
        <authorList>
            <person name="Zou Y."/>
            <person name="Xue W."/>
            <person name="Luo G."/>
            <person name="Lv M."/>
        </authorList>
    </citation>
    <scope>NUCLEOTIDE SEQUENCE [LARGE SCALE GENOMIC DNA]</scope>
    <source>
        <strain evidence="6 7">ACET-33324</strain>
    </source>
</reference>
<feature type="domain" description="DDH" evidence="4">
    <location>
        <begin position="371"/>
        <end position="526"/>
    </location>
</feature>
<protein>
    <recommendedName>
        <fullName evidence="1">Cyclic-di-AMP phosphodiesterase</fullName>
        <ecNumber evidence="1">3.1.4.-</ecNumber>
    </recommendedName>
</protein>
<feature type="binding site" evidence="2">
    <location>
        <position position="382"/>
    </location>
    <ligand>
        <name>Mn(2+)</name>
        <dbReference type="ChEBI" id="CHEBI:29035"/>
        <label>2</label>
    </ligand>
</feature>
<dbReference type="GO" id="GO:0016787">
    <property type="term" value="F:hydrolase activity"/>
    <property type="evidence" value="ECO:0007669"/>
    <property type="project" value="UniProtKB-UniRule"/>
</dbReference>
<dbReference type="Gene3D" id="3.10.310.30">
    <property type="match status" value="1"/>
</dbReference>
<keyword evidence="1 3" id="KW-0472">Membrane</keyword>
<comment type="catalytic activity">
    <reaction evidence="1">
        <text>3',3'-c-di-AMP + H2O = 5'-O-phosphonoadenylyl-(3'-&gt;5')-adenosine + H(+)</text>
        <dbReference type="Rhea" id="RHEA:54420"/>
        <dbReference type="ChEBI" id="CHEBI:15377"/>
        <dbReference type="ChEBI" id="CHEBI:15378"/>
        <dbReference type="ChEBI" id="CHEBI:71500"/>
        <dbReference type="ChEBI" id="CHEBI:138171"/>
    </reaction>
</comment>
<feature type="binding site" evidence="2">
    <location>
        <position position="529"/>
    </location>
    <ligand>
        <name>Mn(2+)</name>
        <dbReference type="ChEBI" id="CHEBI:29035"/>
        <label>2</label>
    </ligand>
</feature>
<comment type="subcellular location">
    <subcellularLocation>
        <location evidence="1">Cell membrane</location>
    </subcellularLocation>
</comment>
<feature type="transmembrane region" description="Helical" evidence="3">
    <location>
        <begin position="41"/>
        <end position="59"/>
    </location>
</feature>
<dbReference type="AlphaFoldDB" id="A0A0V8QCI2"/>
<feature type="binding site" evidence="2">
    <location>
        <position position="376"/>
    </location>
    <ligand>
        <name>Mn(2+)</name>
        <dbReference type="ChEBI" id="CHEBI:29035"/>
        <label>1</label>
    </ligand>
</feature>
<dbReference type="RefSeq" id="WP_058353703.1">
    <property type="nucleotide sequence ID" value="NZ_CABMMD010000186.1"/>
</dbReference>
<dbReference type="GO" id="GO:0106409">
    <property type="term" value="F:cyclic-di-AMP phosphodiesterase activity"/>
    <property type="evidence" value="ECO:0007669"/>
    <property type="project" value="RHEA"/>
</dbReference>
<evidence type="ECO:0000313" key="6">
    <source>
        <dbReference type="EMBL" id="KSV58110.1"/>
    </source>
</evidence>
<comment type="cofactor">
    <cofactor evidence="2">
        <name>Mn(2+)</name>
        <dbReference type="ChEBI" id="CHEBI:29035"/>
    </cofactor>
    <text evidence="2">For phosphodiesterase activity, probably binds 2 Mn(2+) per subunit.</text>
</comment>
<dbReference type="Proteomes" id="UP000054874">
    <property type="component" value="Unassembled WGS sequence"/>
</dbReference>
<keyword evidence="2" id="KW-0479">Metal-binding</keyword>
<evidence type="ECO:0000313" key="7">
    <source>
        <dbReference type="Proteomes" id="UP000054874"/>
    </source>
</evidence>
<keyword evidence="1" id="KW-1003">Cell membrane</keyword>
<dbReference type="EMBL" id="LNAM01000186">
    <property type="protein sequence ID" value="KSV58110.1"/>
    <property type="molecule type" value="Genomic_DNA"/>
</dbReference>
<dbReference type="PANTHER" id="PTHR47618:SF2">
    <property type="entry name" value="CYCLIC-DI-AMP PHOSPHODIESTERASE GDPP"/>
    <property type="match status" value="1"/>
</dbReference>
<dbReference type="Pfam" id="PF01368">
    <property type="entry name" value="DHH"/>
    <property type="match status" value="1"/>
</dbReference>
<proteinExistence type="inferred from homology"/>
<evidence type="ECO:0000259" key="4">
    <source>
        <dbReference type="Pfam" id="PF01368"/>
    </source>
</evidence>
<dbReference type="Pfam" id="PF24898">
    <property type="entry name" value="GGDEF_GdpP"/>
    <property type="match status" value="1"/>
</dbReference>
<evidence type="ECO:0000256" key="1">
    <source>
        <dbReference type="PIRNR" id="PIRNR026583"/>
    </source>
</evidence>
<evidence type="ECO:0000256" key="2">
    <source>
        <dbReference type="PIRSR" id="PIRSR026583-50"/>
    </source>
</evidence>
<dbReference type="STRING" id="290052.ASU35_03505"/>
<dbReference type="GO" id="GO:0046872">
    <property type="term" value="F:metal ion binding"/>
    <property type="evidence" value="ECO:0007669"/>
    <property type="project" value="UniProtKB-KW"/>
</dbReference>
<comment type="function">
    <text evidence="1">Has phosphodiesterase (PDE) activity against cyclic-di-AMP (c-di-AMP).</text>
</comment>
<evidence type="ECO:0000256" key="3">
    <source>
        <dbReference type="SAM" id="Phobius"/>
    </source>
</evidence>
<dbReference type="GO" id="GO:0005886">
    <property type="term" value="C:plasma membrane"/>
    <property type="evidence" value="ECO:0007669"/>
    <property type="project" value="UniProtKB-SubCell"/>
</dbReference>
<dbReference type="Gene3D" id="3.90.1640.10">
    <property type="entry name" value="inorganic pyrophosphatase (n-terminal core)"/>
    <property type="match status" value="1"/>
</dbReference>
<feature type="binding site" evidence="2">
    <location>
        <position position="474"/>
    </location>
    <ligand>
        <name>Mn(2+)</name>
        <dbReference type="ChEBI" id="CHEBI:29035"/>
        <label>2</label>
    </ligand>
</feature>
<dbReference type="InterPro" id="IPR051319">
    <property type="entry name" value="Oligoribo/pAp-PDE_c-di-AMP_PDE"/>
</dbReference>
<feature type="binding site" evidence="2">
    <location>
        <position position="380"/>
    </location>
    <ligand>
        <name>Mn(2+)</name>
        <dbReference type="ChEBI" id="CHEBI:29035"/>
        <label>1</label>
    </ligand>
</feature>
<feature type="transmembrane region" description="Helical" evidence="3">
    <location>
        <begin position="14"/>
        <end position="35"/>
    </location>
</feature>
<keyword evidence="2" id="KW-0464">Manganese</keyword>
<sequence>MKKKVRVNRAIKSYLRWPLLLTPLLICMNISILVIDQKAGFIMGAYTLLYFLIALVLFLTKRSTLLKDMVGYAADYGKVQKQLLREMELPLGVMDTEGHLLWANDEFLDIIKDEKAGRRNIANVIPELNPELFPEGELDEEAHVKIGERNYRIVLRKIMLEEDAEENAKGLGRDLEKLCDNSCLINLYLHDETEILQYIQENHDRKMVSGLIYIDNYEEALDSMDEVKSSLLVALVDRKISKYMQNIDAILRKMEKDKYFFVFQQKYLPQLQNEKFSILEEVRTVNIGNEMAVTVSIGLGVNEDSYLGSYEYARAAIDLALGRGGDQAVVKEKEKISYYGGKSVQVEKNTRVKARVKAHALKELVQAKDEVVIMGHSVGDVDCFGAAVGVYRIAKTLGKRAYIVINEITASVRPNIERFRNNPDYEEDMIITGGRAKEIVDNDTLLVVVDVNRPGYTECEELTHQTQTVVILDHHRRTGEVIENAVLSYIEPYASSSCEMVAEILQYIDDGIKLKQPEADAMYAGIMIDTNNFLTKTGVRTFEAAAYLKRHGADVTRIRKGLRSDMEEYKIRAEAIKHTEVYLGCYAITVCAAEGMDSPTVLGAQVANELLDISGVKASFVLTEFNDKIYISARSIDELNVQLVMERLGGGGHMSVAGAQLKDCTIEEAKDIVRKTLDDMNEEGEL</sequence>
<feature type="binding site" evidence="2">
    <location>
        <position position="450"/>
    </location>
    <ligand>
        <name>Mn(2+)</name>
        <dbReference type="ChEBI" id="CHEBI:29035"/>
        <label>2</label>
    </ligand>
</feature>